<evidence type="ECO:0000313" key="2">
    <source>
        <dbReference type="EMBL" id="ACO77900.1"/>
    </source>
</evidence>
<organism evidence="2 3">
    <name type="scientific">Azotobacter vinelandii (strain DJ / ATCC BAA-1303)</name>
    <dbReference type="NCBI Taxonomy" id="322710"/>
    <lineage>
        <taxon>Bacteria</taxon>
        <taxon>Pseudomonadati</taxon>
        <taxon>Pseudomonadota</taxon>
        <taxon>Gammaproteobacteria</taxon>
        <taxon>Pseudomonadales</taxon>
        <taxon>Pseudomonadaceae</taxon>
        <taxon>Azotobacter</taxon>
    </lineage>
</organism>
<evidence type="ECO:0000256" key="1">
    <source>
        <dbReference type="SAM" id="MobiDB-lite"/>
    </source>
</evidence>
<dbReference type="EMBL" id="CP001157">
    <property type="protein sequence ID" value="ACO77900.1"/>
    <property type="molecule type" value="Genomic_DNA"/>
</dbReference>
<evidence type="ECO:0000313" key="3">
    <source>
        <dbReference type="Proteomes" id="UP000002424"/>
    </source>
</evidence>
<feature type="compositionally biased region" description="Basic residues" evidence="1">
    <location>
        <begin position="1"/>
        <end position="12"/>
    </location>
</feature>
<dbReference type="EnsemblBacteria" id="ACO77900">
    <property type="protein sequence ID" value="ACO77900"/>
    <property type="gene ID" value="Avin_16860"/>
</dbReference>
<reference evidence="2 3" key="1">
    <citation type="journal article" date="2009" name="J. Bacteriol.">
        <title>Genome sequence of Azotobacter vinelandii, an obligate aerobe specialized to support diverse anaerobic metabolic processes.</title>
        <authorList>
            <person name="Setubal J.C."/>
            <person name="dos Santos P."/>
            <person name="Goldman B.S."/>
            <person name="Ertesvag H."/>
            <person name="Espin G."/>
            <person name="Rubio L.M."/>
            <person name="Valla S."/>
            <person name="Almeida N.F."/>
            <person name="Balasubramanian D."/>
            <person name="Cromes L."/>
            <person name="Curatti L."/>
            <person name="Du Z."/>
            <person name="Godsy E."/>
            <person name="Goodner B."/>
            <person name="Hellner-Burris K."/>
            <person name="Hernandez J.A."/>
            <person name="Houmiel K."/>
            <person name="Imperial J."/>
            <person name="Kennedy C."/>
            <person name="Larson T.J."/>
            <person name="Latreille P."/>
            <person name="Ligon L.S."/>
            <person name="Lu J."/>
            <person name="Maerk M."/>
            <person name="Miller N.M."/>
            <person name="Norton S."/>
            <person name="O'Carroll I.P."/>
            <person name="Paulsen I."/>
            <person name="Raulfs E.C."/>
            <person name="Roemer R."/>
            <person name="Rosser J."/>
            <person name="Segura D."/>
            <person name="Slater S."/>
            <person name="Stricklin S.L."/>
            <person name="Studholme D.J."/>
            <person name="Sun J."/>
            <person name="Viana C.J."/>
            <person name="Wallin E."/>
            <person name="Wang B."/>
            <person name="Wheeler C."/>
            <person name="Zhu H."/>
            <person name="Dean D.R."/>
            <person name="Dixon R."/>
            <person name="Wood D."/>
        </authorList>
    </citation>
    <scope>NUCLEOTIDE SEQUENCE [LARGE SCALE GENOMIC DNA]</scope>
    <source>
        <strain evidence="3">DJ / ATCC BAA-1303</strain>
    </source>
</reference>
<gene>
    <name evidence="2" type="ordered locus">Avin_16860</name>
</gene>
<proteinExistence type="predicted"/>
<feature type="region of interest" description="Disordered" evidence="1">
    <location>
        <begin position="1"/>
        <end position="26"/>
    </location>
</feature>
<protein>
    <submittedName>
        <fullName evidence="2">Uncharacterized protein</fullName>
    </submittedName>
</protein>
<keyword evidence="3" id="KW-1185">Reference proteome</keyword>
<accession>C1DSE5</accession>
<sequence length="26" mass="3073">MLGFARKPRRSRQGPVFFHENGEVQE</sequence>
<name>C1DSE5_AZOVD</name>
<dbReference type="Proteomes" id="UP000002424">
    <property type="component" value="Chromosome"/>
</dbReference>
<dbReference type="AlphaFoldDB" id="C1DSE5"/>
<dbReference type="HOGENOM" id="CLU_3416578_0_0_6"/>
<dbReference type="KEGG" id="avn:Avin_16860"/>